<keyword evidence="3" id="KW-1185">Reference proteome</keyword>
<dbReference type="InterPro" id="IPR013144">
    <property type="entry name" value="CRA_dom"/>
</dbReference>
<dbReference type="PANTHER" id="PTHR12864">
    <property type="entry name" value="RAN BINDING PROTEIN 9-RELATED"/>
    <property type="match status" value="1"/>
</dbReference>
<sequence>MNPTKPKPETTSVEEWNKRLQGYTPMKESLNQLIVNYFIGAGFKEAAENFIQESNTTPTVNECSIDFRSRIIETIRQGNALEAMDLVDSFAPGLAESDRWMVFRLQQLQLIELLRAGSVEDALHYAQTVRWECPGRTQQMASEIERTMALLLMLPQTRDTDSSSSFSTLLEQQHRDKVARTVNEALLLWDNRELPSARIEHLFKLILWAQAELERKMFQFSKLKNMAEATFEVE</sequence>
<dbReference type="InterPro" id="IPR024964">
    <property type="entry name" value="CTLH/CRA"/>
</dbReference>
<dbReference type="STRING" id="34690.A0A182UHP4"/>
<name>A0A182UHP4_9DIPT</name>
<evidence type="ECO:0000313" key="3">
    <source>
        <dbReference type="Proteomes" id="UP000075902"/>
    </source>
</evidence>
<reference evidence="3" key="1">
    <citation type="submission" date="2014-01" db="EMBL/GenBank/DDBJ databases">
        <title>The Genome Sequence of Anopheles melas CM1001059_A (V2).</title>
        <authorList>
            <consortium name="The Broad Institute Genomics Platform"/>
            <person name="Neafsey D.E."/>
            <person name="Besansky N."/>
            <person name="Howell P."/>
            <person name="Walton C."/>
            <person name="Young S.K."/>
            <person name="Zeng Q."/>
            <person name="Gargeya S."/>
            <person name="Fitzgerald M."/>
            <person name="Haas B."/>
            <person name="Abouelleil A."/>
            <person name="Allen A.W."/>
            <person name="Alvarado L."/>
            <person name="Arachchi H.M."/>
            <person name="Berlin A.M."/>
            <person name="Chapman S.B."/>
            <person name="Gainer-Dewar J."/>
            <person name="Goldberg J."/>
            <person name="Griggs A."/>
            <person name="Gujja S."/>
            <person name="Hansen M."/>
            <person name="Howarth C."/>
            <person name="Imamovic A."/>
            <person name="Ireland A."/>
            <person name="Larimer J."/>
            <person name="McCowan C."/>
            <person name="Murphy C."/>
            <person name="Pearson M."/>
            <person name="Poon T.W."/>
            <person name="Priest M."/>
            <person name="Roberts A."/>
            <person name="Saif S."/>
            <person name="Shea T."/>
            <person name="Sisk P."/>
            <person name="Sykes S."/>
            <person name="Wortman J."/>
            <person name="Nusbaum C."/>
            <person name="Birren B."/>
        </authorList>
    </citation>
    <scope>NUCLEOTIDE SEQUENCE [LARGE SCALE GENOMIC DNA]</scope>
    <source>
        <strain evidence="3">CM1001059</strain>
    </source>
</reference>
<dbReference type="EnsemblMetazoa" id="AMEC020602-RA">
    <property type="protein sequence ID" value="AMEC020602-PA"/>
    <property type="gene ID" value="AMEC020602"/>
</dbReference>
<dbReference type="VEuPathDB" id="VectorBase:AMEC020602"/>
<dbReference type="PROSITE" id="PS50897">
    <property type="entry name" value="CTLH"/>
    <property type="match status" value="1"/>
</dbReference>
<dbReference type="SMART" id="SM00757">
    <property type="entry name" value="CRA"/>
    <property type="match status" value="1"/>
</dbReference>
<dbReference type="InterPro" id="IPR006595">
    <property type="entry name" value="CTLH_C"/>
</dbReference>
<dbReference type="InterPro" id="IPR006594">
    <property type="entry name" value="LisH"/>
</dbReference>
<evidence type="ECO:0000313" key="2">
    <source>
        <dbReference type="EnsemblMetazoa" id="AMEC020602-PA"/>
    </source>
</evidence>
<protein>
    <recommendedName>
        <fullName evidence="1">CTLH domain-containing protein</fullName>
    </recommendedName>
</protein>
<dbReference type="PROSITE" id="PS50896">
    <property type="entry name" value="LISH"/>
    <property type="match status" value="1"/>
</dbReference>
<dbReference type="SMART" id="SM00667">
    <property type="entry name" value="LisH"/>
    <property type="match status" value="1"/>
</dbReference>
<dbReference type="AlphaFoldDB" id="A0A182UHP4"/>
<proteinExistence type="predicted"/>
<evidence type="ECO:0000259" key="1">
    <source>
        <dbReference type="PROSITE" id="PS50897"/>
    </source>
</evidence>
<reference evidence="2" key="2">
    <citation type="submission" date="2020-05" db="UniProtKB">
        <authorList>
            <consortium name="EnsemblMetazoa"/>
        </authorList>
    </citation>
    <scope>IDENTIFICATION</scope>
    <source>
        <strain evidence="2">CM1001059</strain>
    </source>
</reference>
<dbReference type="Proteomes" id="UP000075902">
    <property type="component" value="Unassembled WGS sequence"/>
</dbReference>
<feature type="domain" description="CTLH" evidence="1">
    <location>
        <begin position="64"/>
        <end position="121"/>
    </location>
</feature>
<organism evidence="2 3">
    <name type="scientific">Anopheles melas</name>
    <dbReference type="NCBI Taxonomy" id="34690"/>
    <lineage>
        <taxon>Eukaryota</taxon>
        <taxon>Metazoa</taxon>
        <taxon>Ecdysozoa</taxon>
        <taxon>Arthropoda</taxon>
        <taxon>Hexapoda</taxon>
        <taxon>Insecta</taxon>
        <taxon>Pterygota</taxon>
        <taxon>Neoptera</taxon>
        <taxon>Endopterygota</taxon>
        <taxon>Diptera</taxon>
        <taxon>Nematocera</taxon>
        <taxon>Culicoidea</taxon>
        <taxon>Culicidae</taxon>
        <taxon>Anophelinae</taxon>
        <taxon>Anopheles</taxon>
    </lineage>
</organism>
<accession>A0A182UHP4</accession>
<dbReference type="Pfam" id="PF10607">
    <property type="entry name" value="CTLH"/>
    <property type="match status" value="1"/>
</dbReference>
<dbReference type="InterPro" id="IPR050618">
    <property type="entry name" value="Ubq-SigPath_Reg"/>
</dbReference>
<dbReference type="SMART" id="SM00668">
    <property type="entry name" value="CTLH"/>
    <property type="match status" value="1"/>
</dbReference>